<dbReference type="InterPro" id="IPR001279">
    <property type="entry name" value="Metallo-B-lactamas"/>
</dbReference>
<name>A0A1M6VQ03_9BRAD</name>
<dbReference type="SMART" id="SM00849">
    <property type="entry name" value="Lactamase_B"/>
    <property type="match status" value="1"/>
</dbReference>
<dbReference type="OrthoDB" id="420651at2"/>
<dbReference type="PANTHER" id="PTHR42951:SF20">
    <property type="entry name" value="BETA LACTAMASE"/>
    <property type="match status" value="1"/>
</dbReference>
<dbReference type="InterPro" id="IPR050855">
    <property type="entry name" value="NDM-1-like"/>
</dbReference>
<evidence type="ECO:0000259" key="1">
    <source>
        <dbReference type="SMART" id="SM00849"/>
    </source>
</evidence>
<sequence length="318" mass="35043">MTKGFASTTDMAEKKITFSEIGTDLYAFTAEGDPNSAVIVGDDGCLVFDAQATPAMANKVIERVRTVTDKPIKYVVLSHYHAVRVLGASAYKAQAVIASQETYRLVEERGQQDWDSEYGRFPRLFQDAESIPGLTWPTLTFEGEMSIYLGKREVRLMQLGAGHTSGDIVAWVPDAEVMFSGDLIEYHSACYCGDAHLREWPATLNEIRAFNPKAIAPGRGDALKGIATGREAIAMTRDFVTSLYGAAETAVAKGRNLKETMAATREVMDPKFQKFAIYEHCLPFNVSRAFDEASGIDDPVIWTDKRDREMWAALQGGG</sequence>
<dbReference type="Proteomes" id="UP000189935">
    <property type="component" value="Chromosome I"/>
</dbReference>
<evidence type="ECO:0000313" key="3">
    <source>
        <dbReference type="Proteomes" id="UP000189935"/>
    </source>
</evidence>
<accession>A0A1M6VQ03</accession>
<evidence type="ECO:0000313" key="2">
    <source>
        <dbReference type="EMBL" id="SHK83326.1"/>
    </source>
</evidence>
<dbReference type="EMBL" id="LT670844">
    <property type="protein sequence ID" value="SHK83326.1"/>
    <property type="molecule type" value="Genomic_DNA"/>
</dbReference>
<proteinExistence type="predicted"/>
<dbReference type="AlphaFoldDB" id="A0A1M6VQ03"/>
<organism evidence="2 3">
    <name type="scientific">Bradyrhizobium lablabi</name>
    <dbReference type="NCBI Taxonomy" id="722472"/>
    <lineage>
        <taxon>Bacteria</taxon>
        <taxon>Pseudomonadati</taxon>
        <taxon>Pseudomonadota</taxon>
        <taxon>Alphaproteobacteria</taxon>
        <taxon>Hyphomicrobiales</taxon>
        <taxon>Nitrobacteraceae</taxon>
        <taxon>Bradyrhizobium</taxon>
    </lineage>
</organism>
<dbReference type="SUPFAM" id="SSF56281">
    <property type="entry name" value="Metallo-hydrolase/oxidoreductase"/>
    <property type="match status" value="1"/>
</dbReference>
<dbReference type="Pfam" id="PF00753">
    <property type="entry name" value="Lactamase_B"/>
    <property type="match status" value="1"/>
</dbReference>
<dbReference type="PANTHER" id="PTHR42951">
    <property type="entry name" value="METALLO-BETA-LACTAMASE DOMAIN-CONTAINING"/>
    <property type="match status" value="1"/>
</dbReference>
<dbReference type="Gene3D" id="3.60.15.10">
    <property type="entry name" value="Ribonuclease Z/Hydroxyacylglutathione hydrolase-like"/>
    <property type="match status" value="1"/>
</dbReference>
<gene>
    <name evidence="2" type="ORF">SAMN05444159_4303</name>
</gene>
<reference evidence="2 3" key="1">
    <citation type="submission" date="2016-11" db="EMBL/GenBank/DDBJ databases">
        <authorList>
            <person name="Jaros S."/>
            <person name="Januszkiewicz K."/>
            <person name="Wedrychowicz H."/>
        </authorList>
    </citation>
    <scope>NUCLEOTIDE SEQUENCE [LARGE SCALE GENOMIC DNA]</scope>
    <source>
        <strain evidence="2 3">GAS499</strain>
    </source>
</reference>
<dbReference type="InterPro" id="IPR036866">
    <property type="entry name" value="RibonucZ/Hydroxyglut_hydro"/>
</dbReference>
<dbReference type="RefSeq" id="WP_079541187.1">
    <property type="nucleotide sequence ID" value="NZ_LT670844.1"/>
</dbReference>
<protein>
    <submittedName>
        <fullName evidence="2">Glyoxylase, beta-lactamase superfamily II</fullName>
    </submittedName>
</protein>
<dbReference type="CDD" id="cd16282">
    <property type="entry name" value="metallo-hydrolase-like_MBL-fold"/>
    <property type="match status" value="1"/>
</dbReference>
<feature type="domain" description="Metallo-beta-lactamase" evidence="1">
    <location>
        <begin position="34"/>
        <end position="219"/>
    </location>
</feature>